<proteinExistence type="predicted"/>
<organism evidence="1 2">
    <name type="scientific">Carpediemonas membranifera</name>
    <dbReference type="NCBI Taxonomy" id="201153"/>
    <lineage>
        <taxon>Eukaryota</taxon>
        <taxon>Metamonada</taxon>
        <taxon>Carpediemonas-like organisms</taxon>
        <taxon>Carpediemonas</taxon>
    </lineage>
</organism>
<dbReference type="EMBL" id="JAHDYR010000017">
    <property type="protein sequence ID" value="KAG9394089.1"/>
    <property type="molecule type" value="Genomic_DNA"/>
</dbReference>
<keyword evidence="2" id="KW-1185">Reference proteome</keyword>
<accession>A0A8J6DZT4</accession>
<name>A0A8J6DZT4_9EUKA</name>
<dbReference type="Proteomes" id="UP000717585">
    <property type="component" value="Unassembled WGS sequence"/>
</dbReference>
<reference evidence="1" key="1">
    <citation type="submission" date="2021-05" db="EMBL/GenBank/DDBJ databases">
        <title>A free-living protist that lacks canonical eukaryotic 1 DNA replication and segregation systems.</title>
        <authorList>
            <person name="Salas-Leiva D.E."/>
            <person name="Tromer E.C."/>
            <person name="Curtis B.A."/>
            <person name="Jerlstrom-Hultqvist J."/>
            <person name="Kolisko M."/>
            <person name="Yi Z."/>
            <person name="Salas-Leiva J.S."/>
            <person name="Gallot-Lavallee L."/>
            <person name="Kops G.J.P.L."/>
            <person name="Archibald J.M."/>
            <person name="Simpson A.G.B."/>
            <person name="Roger A.J."/>
        </authorList>
    </citation>
    <scope>NUCLEOTIDE SEQUENCE</scope>
    <source>
        <strain evidence="1">BICM</strain>
    </source>
</reference>
<evidence type="ECO:0000313" key="1">
    <source>
        <dbReference type="EMBL" id="KAG9394089.1"/>
    </source>
</evidence>
<sequence>MPVQDAPTLNAKDSLIAAYRLSVANTAHVAGDVPNLLRHAYSRHFQANMPVIHDVESNSTVSSADSLESLLPLLAEISPLEPTAQALIDRARSILTSGPPLSMNVELADGEELPVAMHTLLQGTLWASIISSGADPDLVDRGMDKSAEYTHADKLPWFLCKKFFFTWNVAEKDCETRSYRTVRQRLYCGRLFIQQVWPTAAIKLDCCKFCRVRCPPIVGRHCTSDGLSLIAVTPMGLWGFGANHCLQLGMGGRVVVSSGRIRFDACPAISEYEANLPAWHKDRLVEWISINRSRTLLMTKVGLAVASNSAIMYCGADLDDSRIFNPVPLPPNFVPDHIMTDNLTAILTDTERQLIAGGNMHGQLGLGHRETVCRFTQLPFRVDRILHSMFFSVFLRGSELLFAGSVTPFIAQWLPPTFIGERAVSRAITLNTPGDLTGIIVAYDGVCWTTSSTTTIKEASFNATVCFRATGRLKHCLRDGEGRWWEIKVDRRPFCQTEMLVEENLDGRVDIERFIPIE</sequence>
<comment type="caution">
    <text evidence="1">The sequence shown here is derived from an EMBL/GenBank/DDBJ whole genome shotgun (WGS) entry which is preliminary data.</text>
</comment>
<protein>
    <submittedName>
        <fullName evidence="1">Uncharacterized protein</fullName>
    </submittedName>
</protein>
<dbReference type="AlphaFoldDB" id="A0A8J6DZT4"/>
<dbReference type="SUPFAM" id="SSF50985">
    <property type="entry name" value="RCC1/BLIP-II"/>
    <property type="match status" value="1"/>
</dbReference>
<gene>
    <name evidence="1" type="ORF">J8273_4452</name>
</gene>
<dbReference type="InterPro" id="IPR009091">
    <property type="entry name" value="RCC1/BLIP-II"/>
</dbReference>
<evidence type="ECO:0000313" key="2">
    <source>
        <dbReference type="Proteomes" id="UP000717585"/>
    </source>
</evidence>